<dbReference type="AlphaFoldDB" id="A0A504YAZ9"/>
<dbReference type="Proteomes" id="UP000316759">
    <property type="component" value="Unassembled WGS sequence"/>
</dbReference>
<feature type="region of interest" description="Disordered" evidence="1">
    <location>
        <begin position="210"/>
        <end position="259"/>
    </location>
</feature>
<evidence type="ECO:0000313" key="2">
    <source>
        <dbReference type="EMBL" id="TPP57405.1"/>
    </source>
</evidence>
<proteinExistence type="predicted"/>
<name>A0A504YAZ9_FASGI</name>
<feature type="compositionally biased region" description="Pro residues" evidence="1">
    <location>
        <begin position="241"/>
        <end position="252"/>
    </location>
</feature>
<reference evidence="2 3" key="1">
    <citation type="submission" date="2019-04" db="EMBL/GenBank/DDBJ databases">
        <title>Annotation for the trematode Fasciola gigantica.</title>
        <authorList>
            <person name="Choi Y.-J."/>
        </authorList>
    </citation>
    <scope>NUCLEOTIDE SEQUENCE [LARGE SCALE GENOMIC DNA]</scope>
    <source>
        <strain evidence="2">Uganda_cow_1</strain>
    </source>
</reference>
<gene>
    <name evidence="2" type="ORF">FGIG_09657</name>
</gene>
<protein>
    <submittedName>
        <fullName evidence="2">Putative ras GTP exchange factor son of sevenless</fullName>
    </submittedName>
</protein>
<dbReference type="OrthoDB" id="546434at2759"/>
<organism evidence="2 3">
    <name type="scientific">Fasciola gigantica</name>
    <name type="common">Giant liver fluke</name>
    <dbReference type="NCBI Taxonomy" id="46835"/>
    <lineage>
        <taxon>Eukaryota</taxon>
        <taxon>Metazoa</taxon>
        <taxon>Spiralia</taxon>
        <taxon>Lophotrochozoa</taxon>
        <taxon>Platyhelminthes</taxon>
        <taxon>Trematoda</taxon>
        <taxon>Digenea</taxon>
        <taxon>Plagiorchiida</taxon>
        <taxon>Echinostomata</taxon>
        <taxon>Echinostomatoidea</taxon>
        <taxon>Fasciolidae</taxon>
        <taxon>Fasciola</taxon>
    </lineage>
</organism>
<accession>A0A504YAZ9</accession>
<feature type="compositionally biased region" description="Polar residues" evidence="1">
    <location>
        <begin position="210"/>
        <end position="222"/>
    </location>
</feature>
<comment type="caution">
    <text evidence="2">The sequence shown here is derived from an EMBL/GenBank/DDBJ whole genome shotgun (WGS) entry which is preliminary data.</text>
</comment>
<sequence length="292" mass="31874">MHPSSDYQTQTKHRMVFELRHSVEADNGDAYVEDYEKKLHKLNPSGLPFIEVGGKTQPIHFKLKHPNWTAVLNSTVTQPFFSSADSGDEASGAAATIRLLNFWKCCRIADLMEYYLSFQQTSYNFADISCYSPLSLGDKSAQLLENTSLPDFRTVRTRFAPVAVDSPNRAILPSLPPRPPGRRTGPPSSFITMDFVGAPVRRTASSVSPKFTVGSSMRSSAPQWDESHLDKAGSLNFTSPPCLPPRLHPPQTPSAEFAGSPALILSATVAPASVEAASVDPNRYLPPPSSPK</sequence>
<evidence type="ECO:0000256" key="1">
    <source>
        <dbReference type="SAM" id="MobiDB-lite"/>
    </source>
</evidence>
<feature type="region of interest" description="Disordered" evidence="1">
    <location>
        <begin position="170"/>
        <end position="189"/>
    </location>
</feature>
<dbReference type="EMBL" id="SUNJ01013243">
    <property type="protein sequence ID" value="TPP57405.1"/>
    <property type="molecule type" value="Genomic_DNA"/>
</dbReference>
<keyword evidence="3" id="KW-1185">Reference proteome</keyword>
<evidence type="ECO:0000313" key="3">
    <source>
        <dbReference type="Proteomes" id="UP000316759"/>
    </source>
</evidence>
<dbReference type="STRING" id="46835.A0A504YAZ9"/>